<dbReference type="SUPFAM" id="SSF46626">
    <property type="entry name" value="Cytochrome c"/>
    <property type="match status" value="2"/>
</dbReference>
<comment type="cofactor">
    <cofactor evidence="13">
        <name>heme</name>
        <dbReference type="ChEBI" id="CHEBI:30413"/>
    </cofactor>
    <text evidence="13">Binds 2 heme groups.</text>
</comment>
<evidence type="ECO:0000256" key="4">
    <source>
        <dbReference type="ARBA" id="ARBA00022617"/>
    </source>
</evidence>
<name>A5G2D5_ACICJ</name>
<evidence type="ECO:0000313" key="17">
    <source>
        <dbReference type="EMBL" id="ABQ32017.1"/>
    </source>
</evidence>
<evidence type="ECO:0000259" key="16">
    <source>
        <dbReference type="PROSITE" id="PS51007"/>
    </source>
</evidence>
<evidence type="ECO:0000256" key="15">
    <source>
        <dbReference type="SAM" id="SignalP"/>
    </source>
</evidence>
<comment type="function">
    <text evidence="11">Involved in methylamine metabolism. Essential for the maturation of the beta subunit of MADH, presumably via a step in the biosynthesis of tryptophan tryptophylquinone (TTQ), the cofactor of MADH.</text>
</comment>
<keyword evidence="18" id="KW-1185">Reference proteome</keyword>
<keyword evidence="5 14" id="KW-0479">Metal-binding</keyword>
<evidence type="ECO:0000256" key="3">
    <source>
        <dbReference type="ARBA" id="ARBA00022448"/>
    </source>
</evidence>
<keyword evidence="6 15" id="KW-0732">Signal</keyword>
<evidence type="ECO:0000256" key="13">
    <source>
        <dbReference type="PIRSR" id="PIRSR000294-1"/>
    </source>
</evidence>
<dbReference type="InterPro" id="IPR051395">
    <property type="entry name" value="Cytochrome_c_Peroxidase/MauG"/>
</dbReference>
<keyword evidence="4 13" id="KW-0349">Heme</keyword>
<dbReference type="InterPro" id="IPR004852">
    <property type="entry name" value="Di-haem_cyt_c_peroxidsae"/>
</dbReference>
<evidence type="ECO:0000256" key="5">
    <source>
        <dbReference type="ARBA" id="ARBA00022723"/>
    </source>
</evidence>
<dbReference type="GO" id="GO:0004130">
    <property type="term" value="F:cytochrome-c peroxidase activity"/>
    <property type="evidence" value="ECO:0007669"/>
    <property type="project" value="TreeGrafter"/>
</dbReference>
<evidence type="ECO:0000256" key="10">
    <source>
        <dbReference type="ARBA" id="ARBA00023004"/>
    </source>
</evidence>
<keyword evidence="7" id="KW-0574">Periplasm</keyword>
<gene>
    <name evidence="17" type="ordered locus">Acry_2827</name>
</gene>
<keyword evidence="3" id="KW-0813">Transport</keyword>
<feature type="chain" id="PRO_5002681404" description="Methylamine utilization protein MauG" evidence="15">
    <location>
        <begin position="37"/>
        <end position="377"/>
    </location>
</feature>
<feature type="signal peptide" evidence="15">
    <location>
        <begin position="1"/>
        <end position="36"/>
    </location>
</feature>
<feature type="binding site" description="axial binding residue" evidence="14">
    <location>
        <position position="231"/>
    </location>
    <ligand>
        <name>heme c</name>
        <dbReference type="ChEBI" id="CHEBI:61717"/>
        <label>2</label>
    </ligand>
    <ligandPart>
        <name>Fe</name>
        <dbReference type="ChEBI" id="CHEBI:18248"/>
    </ligandPart>
</feature>
<feature type="binding site" description="covalent" evidence="13">
    <location>
        <position position="80"/>
    </location>
    <ligand>
        <name>heme c</name>
        <dbReference type="ChEBI" id="CHEBI:61717"/>
        <label>1</label>
    </ligand>
</feature>
<comment type="subcellular location">
    <subcellularLocation>
        <location evidence="1">Periplasm</location>
    </subcellularLocation>
</comment>
<dbReference type="AlphaFoldDB" id="A5G2D5"/>
<evidence type="ECO:0000256" key="12">
    <source>
        <dbReference type="ARBA" id="ARBA00073576"/>
    </source>
</evidence>
<feature type="binding site" description="axial binding residue" evidence="14">
    <location>
        <position position="84"/>
    </location>
    <ligand>
        <name>heme c</name>
        <dbReference type="ChEBI" id="CHEBI:61717"/>
        <label>1</label>
    </ligand>
    <ligandPart>
        <name>Fe</name>
        <dbReference type="ChEBI" id="CHEBI:18248"/>
    </ligandPart>
</feature>
<dbReference type="GO" id="GO:0046872">
    <property type="term" value="F:metal ion binding"/>
    <property type="evidence" value="ECO:0007669"/>
    <property type="project" value="UniProtKB-KW"/>
</dbReference>
<evidence type="ECO:0000256" key="8">
    <source>
        <dbReference type="ARBA" id="ARBA00022982"/>
    </source>
</evidence>
<dbReference type="FunFam" id="1.10.760.10:FF:000019">
    <property type="entry name" value="Di-heme cytochrome C peroxidase"/>
    <property type="match status" value="1"/>
</dbReference>
<accession>A5G2D5</accession>
<dbReference type="KEGG" id="acr:Acry_2827"/>
<feature type="binding site" description="covalent" evidence="13">
    <location>
        <position position="227"/>
    </location>
    <ligand>
        <name>heme c</name>
        <dbReference type="ChEBI" id="CHEBI:61717"/>
        <label>2</label>
    </ligand>
</feature>
<organism evidence="17 18">
    <name type="scientific">Acidiphilium cryptum (strain JF-5)</name>
    <dbReference type="NCBI Taxonomy" id="349163"/>
    <lineage>
        <taxon>Bacteria</taxon>
        <taxon>Pseudomonadati</taxon>
        <taxon>Pseudomonadota</taxon>
        <taxon>Alphaproteobacteria</taxon>
        <taxon>Acetobacterales</taxon>
        <taxon>Acidocellaceae</taxon>
        <taxon>Acidiphilium</taxon>
    </lineage>
</organism>
<protein>
    <recommendedName>
        <fullName evidence="12">Methylamine utilization protein MauG</fullName>
    </recommendedName>
</protein>
<evidence type="ECO:0000256" key="14">
    <source>
        <dbReference type="PIRSR" id="PIRSR000294-2"/>
    </source>
</evidence>
<evidence type="ECO:0000256" key="6">
    <source>
        <dbReference type="ARBA" id="ARBA00022729"/>
    </source>
</evidence>
<dbReference type="EMBL" id="CP000697">
    <property type="protein sequence ID" value="ABQ32017.1"/>
    <property type="molecule type" value="Genomic_DNA"/>
</dbReference>
<dbReference type="InterPro" id="IPR009056">
    <property type="entry name" value="Cyt_c-like_dom"/>
</dbReference>
<evidence type="ECO:0000313" key="18">
    <source>
        <dbReference type="Proteomes" id="UP000000245"/>
    </source>
</evidence>
<feature type="binding site" description="covalent" evidence="13">
    <location>
        <position position="83"/>
    </location>
    <ligand>
        <name>heme c</name>
        <dbReference type="ChEBI" id="CHEBI:61717"/>
        <label>1</label>
    </ligand>
</feature>
<keyword evidence="9 17" id="KW-0560">Oxidoreductase</keyword>
<dbReference type="PANTHER" id="PTHR30600:SF7">
    <property type="entry name" value="CYTOCHROME C PEROXIDASE-RELATED"/>
    <property type="match status" value="1"/>
</dbReference>
<keyword evidence="10 14" id="KW-0408">Iron</keyword>
<feature type="domain" description="Cytochrome c" evidence="16">
    <location>
        <begin position="213"/>
        <end position="343"/>
    </location>
</feature>
<sequence length="377" mass="41135">MRRQYLVHAPIRRKMIALYAVLITGAIMAGLQAASAAPPGGEFPSKVPVPADNPMTPRKIHLGKQLYFDPRLSLSGDVSCDTCHNVAGNGSDGLPLSFGVLGRVDRPRHAPTVFNSAFNTVQFWDGRAKSLEDQAKGPLLNPIEMGMPSSGAIVKRLAGIPGYRREFARVFGGKTPITFEHVVQAIATYERTLVTPDSPYDRYLKGDKNALDKSAKQGMHEVSDLGCASCHAGAMFDNPGLPMGTGWFRKFPMIPTNPTCATYVREYHLADDPGRFDVTHKQSDEHVFKVPSLRNVAVLAPYFQNGSVGSLRTAVRVMAACQLGKTLTGLQTTNIVAFLNSLTGKFPVETMPRLPETPDSTSLMQVAKLQQNRRQLN</sequence>
<reference evidence="17 18" key="1">
    <citation type="submission" date="2007-05" db="EMBL/GenBank/DDBJ databases">
        <title>Complete sequence of chromosome of Acidiphilium cryptum JF-5.</title>
        <authorList>
            <consortium name="US DOE Joint Genome Institute"/>
            <person name="Copeland A."/>
            <person name="Lucas S."/>
            <person name="Lapidus A."/>
            <person name="Barry K."/>
            <person name="Detter J.C."/>
            <person name="Glavina del Rio T."/>
            <person name="Hammon N."/>
            <person name="Israni S."/>
            <person name="Dalin E."/>
            <person name="Tice H."/>
            <person name="Pitluck S."/>
            <person name="Sims D."/>
            <person name="Brettin T."/>
            <person name="Bruce D."/>
            <person name="Han C."/>
            <person name="Schmutz J."/>
            <person name="Larimer F."/>
            <person name="Land M."/>
            <person name="Hauser L."/>
            <person name="Kyrpides N."/>
            <person name="Kim E."/>
            <person name="Magnuson T."/>
            <person name="Richardson P."/>
        </authorList>
    </citation>
    <scope>NUCLEOTIDE SEQUENCE [LARGE SCALE GENOMIC DNA]</scope>
    <source>
        <strain evidence="17 18">JF-5</strain>
    </source>
</reference>
<feature type="binding site" description="axial binding residue" evidence="14">
    <location>
        <position position="318"/>
    </location>
    <ligand>
        <name>heme c</name>
        <dbReference type="ChEBI" id="CHEBI:61717"/>
        <label>2</label>
    </ligand>
    <ligandPart>
        <name>Fe</name>
        <dbReference type="ChEBI" id="CHEBI:18248"/>
    </ligandPart>
</feature>
<keyword evidence="8" id="KW-0249">Electron transport</keyword>
<dbReference type="InterPro" id="IPR026259">
    <property type="entry name" value="MauG/Cytc_peroxidase"/>
</dbReference>
<dbReference type="PANTHER" id="PTHR30600">
    <property type="entry name" value="CYTOCHROME C PEROXIDASE-RELATED"/>
    <property type="match status" value="1"/>
</dbReference>
<evidence type="ECO:0000256" key="9">
    <source>
        <dbReference type="ARBA" id="ARBA00023002"/>
    </source>
</evidence>
<dbReference type="PROSITE" id="PS51007">
    <property type="entry name" value="CYTC"/>
    <property type="match status" value="2"/>
</dbReference>
<dbReference type="Proteomes" id="UP000000245">
    <property type="component" value="Chromosome"/>
</dbReference>
<evidence type="ECO:0000256" key="1">
    <source>
        <dbReference type="ARBA" id="ARBA00004418"/>
    </source>
</evidence>
<dbReference type="PeroxiBase" id="5009">
    <property type="entry name" value="AcrDiHCcP"/>
</dbReference>
<evidence type="ECO:0000256" key="11">
    <source>
        <dbReference type="ARBA" id="ARBA00058991"/>
    </source>
</evidence>
<dbReference type="GO" id="GO:0009055">
    <property type="term" value="F:electron transfer activity"/>
    <property type="evidence" value="ECO:0007669"/>
    <property type="project" value="InterPro"/>
</dbReference>
<dbReference type="HOGENOM" id="CLU_034652_1_1_5"/>
<proteinExistence type="predicted"/>
<dbReference type="GO" id="GO:0042597">
    <property type="term" value="C:periplasmic space"/>
    <property type="evidence" value="ECO:0007669"/>
    <property type="project" value="UniProtKB-SubCell"/>
</dbReference>
<dbReference type="GO" id="GO:0020037">
    <property type="term" value="F:heme binding"/>
    <property type="evidence" value="ECO:0007669"/>
    <property type="project" value="InterPro"/>
</dbReference>
<keyword evidence="17" id="KW-0575">Peroxidase</keyword>
<dbReference type="Gene3D" id="1.10.760.10">
    <property type="entry name" value="Cytochrome c-like domain"/>
    <property type="match status" value="2"/>
</dbReference>
<dbReference type="InterPro" id="IPR036909">
    <property type="entry name" value="Cyt_c-like_dom_sf"/>
</dbReference>
<dbReference type="Pfam" id="PF03150">
    <property type="entry name" value="CCP_MauG"/>
    <property type="match status" value="1"/>
</dbReference>
<dbReference type="STRING" id="349163.Acry_2827"/>
<feature type="domain" description="Cytochrome c" evidence="16">
    <location>
        <begin position="58"/>
        <end position="168"/>
    </location>
</feature>
<comment type="pathway">
    <text evidence="2">One-carbon metabolism; methylamine degradation.</text>
</comment>
<evidence type="ECO:0000256" key="2">
    <source>
        <dbReference type="ARBA" id="ARBA00004856"/>
    </source>
</evidence>
<dbReference type="eggNOG" id="COG1858">
    <property type="taxonomic scope" value="Bacteria"/>
</dbReference>
<feature type="binding site" description="covalent" evidence="13">
    <location>
        <position position="230"/>
    </location>
    <ligand>
        <name>heme c</name>
        <dbReference type="ChEBI" id="CHEBI:61717"/>
        <label>2</label>
    </ligand>
</feature>
<evidence type="ECO:0000256" key="7">
    <source>
        <dbReference type="ARBA" id="ARBA00022764"/>
    </source>
</evidence>
<dbReference type="PIRSF" id="PIRSF000294">
    <property type="entry name" value="Cytochrome-c_peroxidase"/>
    <property type="match status" value="1"/>
</dbReference>
<comment type="PTM">
    <text evidence="13">Binds 2 heme groups per subunit.</text>
</comment>